<dbReference type="GO" id="GO:0005576">
    <property type="term" value="C:extracellular region"/>
    <property type="evidence" value="ECO:0007669"/>
    <property type="project" value="UniProtKB-SubCell"/>
</dbReference>
<dbReference type="PANTHER" id="PTHR35293">
    <property type="entry name" value="EGG CELL-SECRETED PROTEIN 1.5"/>
    <property type="match status" value="1"/>
</dbReference>
<evidence type="ECO:0000256" key="8">
    <source>
        <dbReference type="ARBA" id="ARBA00034484"/>
    </source>
</evidence>
<dbReference type="Pfam" id="PF05617">
    <property type="entry name" value="Prolamin_like"/>
    <property type="match status" value="1"/>
</dbReference>
<dbReference type="GO" id="GO:0031410">
    <property type="term" value="C:cytoplasmic vesicle"/>
    <property type="evidence" value="ECO:0007669"/>
    <property type="project" value="UniProtKB-SubCell"/>
</dbReference>
<name>A0A7J7NJZ0_9MAGN</name>
<dbReference type="GO" id="GO:0080155">
    <property type="term" value="P:regulation of double fertilization forming a zygote and endosperm"/>
    <property type="evidence" value="ECO:0007669"/>
    <property type="project" value="UniProtKB-ARBA"/>
</dbReference>
<keyword evidence="11" id="KW-1185">Reference proteome</keyword>
<comment type="function">
    <text evidence="7">Involved in the regulation of gamete interactions during the double fertilization and to prevent multiple-pollen tube attraction; mediates the redistribution of the gamete fusogen HAP2/GCS1 to the cell surface after secretion upon sperm arrival.</text>
</comment>
<dbReference type="GO" id="GO:2000008">
    <property type="term" value="P:regulation of protein localization to cell surface"/>
    <property type="evidence" value="ECO:0007669"/>
    <property type="project" value="UniProtKB-ARBA"/>
</dbReference>
<gene>
    <name evidence="10" type="ORF">GIB67_031154</name>
</gene>
<dbReference type="GO" id="GO:0009567">
    <property type="term" value="P:double fertilization forming a zygote and endosperm"/>
    <property type="evidence" value="ECO:0007669"/>
    <property type="project" value="InterPro"/>
</dbReference>
<evidence type="ECO:0000313" key="10">
    <source>
        <dbReference type="EMBL" id="KAF6167571.1"/>
    </source>
</evidence>
<comment type="similarity">
    <text evidence="8">Belongs to the plant egg cell-secreted peptide family.</text>
</comment>
<accession>A0A7J7NJZ0</accession>
<reference evidence="10 11" key="1">
    <citation type="journal article" date="2020" name="IScience">
        <title>Genome Sequencing of the Endangered Kingdonia uniflora (Circaeasteraceae, Ranunculales) Reveals Potential Mechanisms of Evolutionary Specialization.</title>
        <authorList>
            <person name="Sun Y."/>
            <person name="Deng T."/>
            <person name="Zhang A."/>
            <person name="Moore M.J."/>
            <person name="Landis J.B."/>
            <person name="Lin N."/>
            <person name="Zhang H."/>
            <person name="Zhang X."/>
            <person name="Huang J."/>
            <person name="Zhang X."/>
            <person name="Sun H."/>
            <person name="Wang H."/>
        </authorList>
    </citation>
    <scope>NUCLEOTIDE SEQUENCE [LARGE SCALE GENOMIC DNA]</scope>
    <source>
        <strain evidence="10">TB1705</strain>
        <tissue evidence="10">Leaf</tissue>
    </source>
</reference>
<evidence type="ECO:0000256" key="6">
    <source>
        <dbReference type="ARBA" id="ARBA00023329"/>
    </source>
</evidence>
<feature type="domain" description="Prolamin-like" evidence="9">
    <location>
        <begin position="25"/>
        <end position="74"/>
    </location>
</feature>
<evidence type="ECO:0000256" key="7">
    <source>
        <dbReference type="ARBA" id="ARBA00034457"/>
    </source>
</evidence>
<evidence type="ECO:0000256" key="1">
    <source>
        <dbReference type="ARBA" id="ARBA00004541"/>
    </source>
</evidence>
<comment type="caution">
    <text evidence="10">The sequence shown here is derived from an EMBL/GenBank/DDBJ whole genome shotgun (WGS) entry which is preliminary data.</text>
</comment>
<organism evidence="10 11">
    <name type="scientific">Kingdonia uniflora</name>
    <dbReference type="NCBI Taxonomy" id="39325"/>
    <lineage>
        <taxon>Eukaryota</taxon>
        <taxon>Viridiplantae</taxon>
        <taxon>Streptophyta</taxon>
        <taxon>Embryophyta</taxon>
        <taxon>Tracheophyta</taxon>
        <taxon>Spermatophyta</taxon>
        <taxon>Magnoliopsida</taxon>
        <taxon>Ranunculales</taxon>
        <taxon>Circaeasteraceae</taxon>
        <taxon>Kingdonia</taxon>
    </lineage>
</organism>
<evidence type="ECO:0000256" key="2">
    <source>
        <dbReference type="ARBA" id="ARBA00004613"/>
    </source>
</evidence>
<dbReference type="AlphaFoldDB" id="A0A7J7NJZ0"/>
<evidence type="ECO:0000259" key="9">
    <source>
        <dbReference type="Pfam" id="PF05617"/>
    </source>
</evidence>
<evidence type="ECO:0000256" key="5">
    <source>
        <dbReference type="ARBA" id="ARBA00023279"/>
    </source>
</evidence>
<comment type="subcellular location">
    <subcellularLocation>
        <location evidence="1">Cytoplasmic vesicle</location>
    </subcellularLocation>
    <subcellularLocation>
        <location evidence="2">Secreted</location>
    </subcellularLocation>
</comment>
<sequence>MNIKPLPGHNLAARLNTEGEGGFGDCLNALFEIKSCTNEVDLFFLNGEGYIGQECCRSIRIIIRRCWPSMFTSQQKKVIFFGAIMMHHLLFDLLVLSRHLLE</sequence>
<evidence type="ECO:0000256" key="3">
    <source>
        <dbReference type="ARBA" id="ARBA00022525"/>
    </source>
</evidence>
<dbReference type="Proteomes" id="UP000541444">
    <property type="component" value="Unassembled WGS sequence"/>
</dbReference>
<keyword evidence="5" id="KW-0278">Fertilization</keyword>
<evidence type="ECO:0000313" key="11">
    <source>
        <dbReference type="Proteomes" id="UP000541444"/>
    </source>
</evidence>
<keyword evidence="3" id="KW-0964">Secreted</keyword>
<dbReference type="InterPro" id="IPR008502">
    <property type="entry name" value="Prolamin-like"/>
</dbReference>
<dbReference type="InterPro" id="IPR044711">
    <property type="entry name" value="EC11-15"/>
</dbReference>
<dbReference type="PANTHER" id="PTHR35293:SF10">
    <property type="entry name" value="EGG CELL-SECRETED PROTEIN 1.2-RELATED"/>
    <property type="match status" value="1"/>
</dbReference>
<dbReference type="EMBL" id="JACGCM010000723">
    <property type="protein sequence ID" value="KAF6167571.1"/>
    <property type="molecule type" value="Genomic_DNA"/>
</dbReference>
<keyword evidence="6" id="KW-0968">Cytoplasmic vesicle</keyword>
<evidence type="ECO:0000256" key="4">
    <source>
        <dbReference type="ARBA" id="ARBA00022729"/>
    </source>
</evidence>
<proteinExistence type="inferred from homology"/>
<dbReference type="OrthoDB" id="782765at2759"/>
<keyword evidence="4" id="KW-0732">Signal</keyword>
<protein>
    <recommendedName>
        <fullName evidence="9">Prolamin-like domain-containing protein</fullName>
    </recommendedName>
</protein>